<dbReference type="AlphaFoldDB" id="A0A443IL77"/>
<dbReference type="GO" id="GO:0007059">
    <property type="term" value="P:chromosome segregation"/>
    <property type="evidence" value="ECO:0007669"/>
    <property type="project" value="TreeGrafter"/>
</dbReference>
<evidence type="ECO:0000259" key="2">
    <source>
        <dbReference type="SMART" id="SM00470"/>
    </source>
</evidence>
<comment type="caution">
    <text evidence="3">The sequence shown here is derived from an EMBL/GenBank/DDBJ whole genome shotgun (WGS) entry which is preliminary data.</text>
</comment>
<dbReference type="Proteomes" id="UP000285710">
    <property type="component" value="Unassembled WGS sequence"/>
</dbReference>
<sequence length="360" mass="40726">MKKRRIFDIDLPEEEETFPAGKSEESPARRSPMAAAITENAESLRERRAVEDQIRAENDALAAEHVRMKRLGLIVDMVPLDAVECWKLVRDRVKGDDYELTELVASIRDLGLSNPIRVEAREDGKYELIQGYRRLSAYRQLLEETGDAEKWGRIPAGILPRGEDLDGLYRRMVDENLVRKDISFAEMAMLALNYVRDPQTAENDPDKAVALLFQSAGYQKRSYIRQFVRLMDRIGEDLRFAQHIPRALGLKLVTVLEERPERAAQIRAVLKDWDNRSVSDEIAVLQKAVGEGDPERPIPVATVAPRPGKAKTTFQVTSRVGTAKCTAANGRLEIRLDRDFSALDRHKLEAALARLLDDIG</sequence>
<accession>A0A443IL77</accession>
<gene>
    <name evidence="3" type="ORF">D2T33_18990</name>
</gene>
<evidence type="ECO:0000313" key="3">
    <source>
        <dbReference type="EMBL" id="RWR06093.1"/>
    </source>
</evidence>
<organism evidence="3 4">
    <name type="scientific">Paenirhodobacter populi</name>
    <dbReference type="NCBI Taxonomy" id="2306993"/>
    <lineage>
        <taxon>Bacteria</taxon>
        <taxon>Pseudomonadati</taxon>
        <taxon>Pseudomonadota</taxon>
        <taxon>Alphaproteobacteria</taxon>
        <taxon>Rhodobacterales</taxon>
        <taxon>Rhodobacter group</taxon>
        <taxon>Paenirhodobacter</taxon>
    </lineage>
</organism>
<evidence type="ECO:0000256" key="1">
    <source>
        <dbReference type="SAM" id="MobiDB-lite"/>
    </source>
</evidence>
<dbReference type="PANTHER" id="PTHR33375:SF1">
    <property type="entry name" value="CHROMOSOME-PARTITIONING PROTEIN PARB-RELATED"/>
    <property type="match status" value="1"/>
</dbReference>
<name>A0A443IL77_9RHOB</name>
<dbReference type="InterPro" id="IPR050336">
    <property type="entry name" value="Chromosome_partition/occlusion"/>
</dbReference>
<dbReference type="InterPro" id="IPR003115">
    <property type="entry name" value="ParB_N"/>
</dbReference>
<feature type="region of interest" description="Disordered" evidence="1">
    <location>
        <begin position="1"/>
        <end position="35"/>
    </location>
</feature>
<feature type="domain" description="ParB-like N-terminal" evidence="2">
    <location>
        <begin position="76"/>
        <end position="177"/>
    </location>
</feature>
<dbReference type="PANTHER" id="PTHR33375">
    <property type="entry name" value="CHROMOSOME-PARTITIONING PROTEIN PARB-RELATED"/>
    <property type="match status" value="1"/>
</dbReference>
<dbReference type="Pfam" id="PF02195">
    <property type="entry name" value="ParB_N"/>
    <property type="match status" value="1"/>
</dbReference>
<protein>
    <submittedName>
        <fullName evidence="3">Replication protein</fullName>
    </submittedName>
</protein>
<dbReference type="InterPro" id="IPR036086">
    <property type="entry name" value="ParB/Sulfiredoxin_sf"/>
</dbReference>
<dbReference type="SUPFAM" id="SSF110849">
    <property type="entry name" value="ParB/Sulfiredoxin"/>
    <property type="match status" value="1"/>
</dbReference>
<keyword evidence="4" id="KW-1185">Reference proteome</keyword>
<dbReference type="Gene3D" id="3.90.1530.30">
    <property type="match status" value="1"/>
</dbReference>
<dbReference type="RefSeq" id="WP_128270825.1">
    <property type="nucleotide sequence ID" value="NZ_SAUW01000031.1"/>
</dbReference>
<evidence type="ECO:0000313" key="4">
    <source>
        <dbReference type="Proteomes" id="UP000285710"/>
    </source>
</evidence>
<proteinExistence type="predicted"/>
<dbReference type="GO" id="GO:0005694">
    <property type="term" value="C:chromosome"/>
    <property type="evidence" value="ECO:0007669"/>
    <property type="project" value="TreeGrafter"/>
</dbReference>
<reference evidence="3 4" key="2">
    <citation type="submission" date="2019-01" db="EMBL/GenBank/DDBJ databases">
        <authorList>
            <person name="Li Y."/>
        </authorList>
    </citation>
    <scope>NUCLEOTIDE SEQUENCE [LARGE SCALE GENOMIC DNA]</scope>
    <source>
        <strain evidence="3 4">2D-5</strain>
    </source>
</reference>
<reference evidence="3 4" key="1">
    <citation type="submission" date="2019-01" db="EMBL/GenBank/DDBJ databases">
        <title>Sinorhodobacter populi sp. nov. isolated from the symptomatic bark tissue of Populus euramericana canker.</title>
        <authorList>
            <person name="Xu G."/>
        </authorList>
    </citation>
    <scope>NUCLEOTIDE SEQUENCE [LARGE SCALE GENOMIC DNA]</scope>
    <source>
        <strain evidence="3 4">2D-5</strain>
    </source>
</reference>
<dbReference type="EMBL" id="SAUW01000031">
    <property type="protein sequence ID" value="RWR06093.1"/>
    <property type="molecule type" value="Genomic_DNA"/>
</dbReference>
<dbReference type="SMART" id="SM00470">
    <property type="entry name" value="ParB"/>
    <property type="match status" value="1"/>
</dbReference>